<evidence type="ECO:0000259" key="10">
    <source>
        <dbReference type="PROSITE" id="PS50048"/>
    </source>
</evidence>
<dbReference type="PROSITE" id="PS50048">
    <property type="entry name" value="ZN2_CY6_FUNGAL_2"/>
    <property type="match status" value="1"/>
</dbReference>
<dbReference type="PANTHER" id="PTHR47540:SF1">
    <property type="entry name" value="ACTIVATOR OF STRESS GENES 1-RELATED"/>
    <property type="match status" value="1"/>
</dbReference>
<sequence length="666" mass="74220">MSVTNSKIPGAHIFSFQYPELDGRRRKRRPGSDGAAGNPDIRLCKIRNACNACREKKTRCSGHEPCVRCQQNGQTCEYMPTVGTPQKTPRSSRAGKRKSLSVPSPTITANSHESRMDDLTVCSPIVPAESSAGSSREVDESPPNVSLQEDQYGHLHGGASEFAFLQFAKQKLASVPSMSIDFCDYPLAAPAGPNVMPPKQIGDLLLQTFFNFGLSTSRYIHQPSLTEDYEKLYDAANTAELGTDKLALIYMVMALGSHYSTLQNMWCGYSASVQFYHMADQQLQKGTSRISIASLQSRLLITHYLLNHSRMHEAWSLFGVVVRHAQALGLHRRSTRAAGNFIVLETRKRLFWAIYINDRILSSIFGRPCALHDSDIDQEEVTLANDVDITATSCKVSPTDTFCSTAALFHYSRLTRILGMILQQLYGPGSRSHSIQELHRMALIFESKLTAWKDDLPTYLDYTKLPASAMSTMTQRQTCTLKLTFSHASLLLYRPFILYSLEASVEKTPNLQGWIKRCHDKSIDAANTIVAECKYLAQRGLFSRVFYLVTYLQFAAIGTLFMYCHLWPNASEARNTAEEARMAFPSGVEGDLVGQRYVEVLNELSKLTSTTSIDLASGDFEGVQLNDLAADFESVPVDLAGPWSNLFFDPTTFDEYLGFDMDGAQM</sequence>
<dbReference type="EMBL" id="CABFNO020001443">
    <property type="protein sequence ID" value="CAG9988053.1"/>
    <property type="molecule type" value="Genomic_DNA"/>
</dbReference>
<keyword evidence="9" id="KW-0472">Membrane</keyword>
<dbReference type="Proteomes" id="UP000754883">
    <property type="component" value="Unassembled WGS sequence"/>
</dbReference>
<dbReference type="SUPFAM" id="SSF57701">
    <property type="entry name" value="Zn2/Cys6 DNA-binding domain"/>
    <property type="match status" value="1"/>
</dbReference>
<keyword evidence="5" id="KW-0238">DNA-binding</keyword>
<keyword evidence="6" id="KW-0804">Transcription</keyword>
<dbReference type="InterPro" id="IPR051711">
    <property type="entry name" value="Stress_Response_Reg"/>
</dbReference>
<dbReference type="PANTHER" id="PTHR47540">
    <property type="entry name" value="THIAMINE REPRESSIBLE GENES REGULATORY PROTEIN THI5"/>
    <property type="match status" value="1"/>
</dbReference>
<evidence type="ECO:0000256" key="8">
    <source>
        <dbReference type="SAM" id="MobiDB-lite"/>
    </source>
</evidence>
<evidence type="ECO:0000256" key="4">
    <source>
        <dbReference type="ARBA" id="ARBA00023015"/>
    </source>
</evidence>
<dbReference type="GO" id="GO:0000981">
    <property type="term" value="F:DNA-binding transcription factor activity, RNA polymerase II-specific"/>
    <property type="evidence" value="ECO:0007669"/>
    <property type="project" value="InterPro"/>
</dbReference>
<dbReference type="GO" id="GO:0045944">
    <property type="term" value="P:positive regulation of transcription by RNA polymerase II"/>
    <property type="evidence" value="ECO:0007669"/>
    <property type="project" value="TreeGrafter"/>
</dbReference>
<keyword evidence="7" id="KW-0539">Nucleus</keyword>
<evidence type="ECO:0000256" key="3">
    <source>
        <dbReference type="ARBA" id="ARBA00022833"/>
    </source>
</evidence>
<feature type="compositionally biased region" description="Polar residues" evidence="8">
    <location>
        <begin position="101"/>
        <end position="111"/>
    </location>
</feature>
<feature type="domain" description="Zn(2)-C6 fungal-type" evidence="10">
    <location>
        <begin position="49"/>
        <end position="78"/>
    </location>
</feature>
<evidence type="ECO:0000256" key="7">
    <source>
        <dbReference type="ARBA" id="ARBA00023242"/>
    </source>
</evidence>
<reference evidence="12" key="1">
    <citation type="submission" date="2019-06" db="EMBL/GenBank/DDBJ databases">
        <authorList>
            <person name="Broberg M."/>
        </authorList>
    </citation>
    <scope>NUCLEOTIDE SEQUENCE [LARGE SCALE GENOMIC DNA]</scope>
</reference>
<evidence type="ECO:0000256" key="6">
    <source>
        <dbReference type="ARBA" id="ARBA00023163"/>
    </source>
</evidence>
<comment type="subcellular location">
    <subcellularLocation>
        <location evidence="1">Nucleus</location>
    </subcellularLocation>
</comment>
<keyword evidence="4" id="KW-0805">Transcription regulation</keyword>
<dbReference type="AlphaFoldDB" id="A0A9N9UDJ8"/>
<dbReference type="SMART" id="SM00906">
    <property type="entry name" value="Fungal_trans"/>
    <property type="match status" value="1"/>
</dbReference>
<organism evidence="11 12">
    <name type="scientific">Clonostachys byssicola</name>
    <dbReference type="NCBI Taxonomy" id="160290"/>
    <lineage>
        <taxon>Eukaryota</taxon>
        <taxon>Fungi</taxon>
        <taxon>Dikarya</taxon>
        <taxon>Ascomycota</taxon>
        <taxon>Pezizomycotina</taxon>
        <taxon>Sordariomycetes</taxon>
        <taxon>Hypocreomycetidae</taxon>
        <taxon>Hypocreales</taxon>
        <taxon>Bionectriaceae</taxon>
        <taxon>Clonostachys</taxon>
    </lineage>
</organism>
<proteinExistence type="predicted"/>
<feature type="transmembrane region" description="Helical" evidence="9">
    <location>
        <begin position="545"/>
        <end position="564"/>
    </location>
</feature>
<dbReference type="Pfam" id="PF04082">
    <property type="entry name" value="Fungal_trans"/>
    <property type="match status" value="1"/>
</dbReference>
<dbReference type="GO" id="GO:0006351">
    <property type="term" value="P:DNA-templated transcription"/>
    <property type="evidence" value="ECO:0007669"/>
    <property type="project" value="InterPro"/>
</dbReference>
<feature type="region of interest" description="Disordered" evidence="8">
    <location>
        <begin position="19"/>
        <end position="38"/>
    </location>
</feature>
<evidence type="ECO:0000256" key="1">
    <source>
        <dbReference type="ARBA" id="ARBA00004123"/>
    </source>
</evidence>
<keyword evidence="9" id="KW-0812">Transmembrane</keyword>
<reference evidence="11 12" key="2">
    <citation type="submission" date="2021-10" db="EMBL/GenBank/DDBJ databases">
        <authorList>
            <person name="Piombo E."/>
        </authorList>
    </citation>
    <scope>NUCLEOTIDE SEQUENCE [LARGE SCALE GENOMIC DNA]</scope>
</reference>
<dbReference type="CDD" id="cd00067">
    <property type="entry name" value="GAL4"/>
    <property type="match status" value="1"/>
</dbReference>
<dbReference type="OrthoDB" id="6486656at2759"/>
<dbReference type="GO" id="GO:0008270">
    <property type="term" value="F:zinc ion binding"/>
    <property type="evidence" value="ECO:0007669"/>
    <property type="project" value="InterPro"/>
</dbReference>
<keyword evidence="3" id="KW-0862">Zinc</keyword>
<name>A0A9N9UDJ8_9HYPO</name>
<evidence type="ECO:0000256" key="5">
    <source>
        <dbReference type="ARBA" id="ARBA00023125"/>
    </source>
</evidence>
<dbReference type="PROSITE" id="PS00463">
    <property type="entry name" value="ZN2_CY6_FUNGAL_1"/>
    <property type="match status" value="1"/>
</dbReference>
<feature type="region of interest" description="Disordered" evidence="8">
    <location>
        <begin position="80"/>
        <end position="115"/>
    </location>
</feature>
<dbReference type="CDD" id="cd12148">
    <property type="entry name" value="fungal_TF_MHR"/>
    <property type="match status" value="1"/>
</dbReference>
<dbReference type="InterPro" id="IPR007219">
    <property type="entry name" value="XnlR_reg_dom"/>
</dbReference>
<dbReference type="GO" id="GO:0043565">
    <property type="term" value="F:sequence-specific DNA binding"/>
    <property type="evidence" value="ECO:0007669"/>
    <property type="project" value="TreeGrafter"/>
</dbReference>
<dbReference type="InterPro" id="IPR036864">
    <property type="entry name" value="Zn2-C6_fun-type_DNA-bd_sf"/>
</dbReference>
<comment type="caution">
    <text evidence="11">The sequence shown here is derived from an EMBL/GenBank/DDBJ whole genome shotgun (WGS) entry which is preliminary data.</text>
</comment>
<keyword evidence="2" id="KW-0479">Metal-binding</keyword>
<evidence type="ECO:0000313" key="11">
    <source>
        <dbReference type="EMBL" id="CAG9988053.1"/>
    </source>
</evidence>
<evidence type="ECO:0000256" key="9">
    <source>
        <dbReference type="SAM" id="Phobius"/>
    </source>
</evidence>
<dbReference type="Gene3D" id="4.10.240.10">
    <property type="entry name" value="Zn(2)-C6 fungal-type DNA-binding domain"/>
    <property type="match status" value="1"/>
</dbReference>
<dbReference type="InterPro" id="IPR001138">
    <property type="entry name" value="Zn2Cys6_DnaBD"/>
</dbReference>
<protein>
    <recommendedName>
        <fullName evidence="10">Zn(2)-C6 fungal-type domain-containing protein</fullName>
    </recommendedName>
</protein>
<keyword evidence="12" id="KW-1185">Reference proteome</keyword>
<dbReference type="SMART" id="SM00066">
    <property type="entry name" value="GAL4"/>
    <property type="match status" value="1"/>
</dbReference>
<dbReference type="Pfam" id="PF00172">
    <property type="entry name" value="Zn_clus"/>
    <property type="match status" value="1"/>
</dbReference>
<evidence type="ECO:0000313" key="12">
    <source>
        <dbReference type="Proteomes" id="UP000754883"/>
    </source>
</evidence>
<gene>
    <name evidence="11" type="ORF">CBYS24578_00010687</name>
</gene>
<evidence type="ECO:0000256" key="2">
    <source>
        <dbReference type="ARBA" id="ARBA00022723"/>
    </source>
</evidence>
<keyword evidence="9" id="KW-1133">Transmembrane helix</keyword>
<accession>A0A9N9UDJ8</accession>
<dbReference type="GO" id="GO:0005634">
    <property type="term" value="C:nucleus"/>
    <property type="evidence" value="ECO:0007669"/>
    <property type="project" value="UniProtKB-SubCell"/>
</dbReference>